<name>A0A9W9YPS1_9CNID</name>
<dbReference type="Proteomes" id="UP001163046">
    <property type="component" value="Unassembled WGS sequence"/>
</dbReference>
<comment type="caution">
    <text evidence="2">The sequence shown here is derived from an EMBL/GenBank/DDBJ whole genome shotgun (WGS) entry which is preliminary data.</text>
</comment>
<dbReference type="AlphaFoldDB" id="A0A9W9YPS1"/>
<feature type="compositionally biased region" description="Polar residues" evidence="1">
    <location>
        <begin position="55"/>
        <end position="64"/>
    </location>
</feature>
<accession>A0A9W9YPS1</accession>
<feature type="region of interest" description="Disordered" evidence="1">
    <location>
        <begin position="1"/>
        <end position="200"/>
    </location>
</feature>
<evidence type="ECO:0000256" key="1">
    <source>
        <dbReference type="SAM" id="MobiDB-lite"/>
    </source>
</evidence>
<keyword evidence="3" id="KW-1185">Reference proteome</keyword>
<feature type="compositionally biased region" description="Basic and acidic residues" evidence="1">
    <location>
        <begin position="76"/>
        <end position="95"/>
    </location>
</feature>
<protein>
    <submittedName>
        <fullName evidence="2">Uncharacterized protein</fullName>
    </submittedName>
</protein>
<dbReference type="EMBL" id="MU827308">
    <property type="protein sequence ID" value="KAJ7361907.1"/>
    <property type="molecule type" value="Genomic_DNA"/>
</dbReference>
<gene>
    <name evidence="2" type="ORF">OS493_014553</name>
</gene>
<reference evidence="2" key="1">
    <citation type="submission" date="2023-01" db="EMBL/GenBank/DDBJ databases">
        <title>Genome assembly of the deep-sea coral Lophelia pertusa.</title>
        <authorList>
            <person name="Herrera S."/>
            <person name="Cordes E."/>
        </authorList>
    </citation>
    <scope>NUCLEOTIDE SEQUENCE</scope>
    <source>
        <strain evidence="2">USNM1676648</strain>
        <tissue evidence="2">Polyp</tissue>
    </source>
</reference>
<evidence type="ECO:0000313" key="3">
    <source>
        <dbReference type="Proteomes" id="UP001163046"/>
    </source>
</evidence>
<sequence>MDQLDGVYLSDVGALNAPPLSRNLATDKRQLSDVTEESLAGSKETVGGLTPPGPISQQNSTASDTDPGPGGADSSSEQKDDNEPVWEKRETGLESRRRKRSLLNLAETEKLPDEEEAWDVRNPPGEEKDPDEWNIAERCTGTPERRDSGDTSPRGAQGQPGEDPATRTVEEGHYDTTVRSAPTRMSAKRRPLVKSNPVEV</sequence>
<proteinExistence type="predicted"/>
<dbReference type="OrthoDB" id="5989764at2759"/>
<feature type="compositionally biased region" description="Basic and acidic residues" evidence="1">
    <location>
        <begin position="164"/>
        <end position="176"/>
    </location>
</feature>
<evidence type="ECO:0000313" key="2">
    <source>
        <dbReference type="EMBL" id="KAJ7361907.1"/>
    </source>
</evidence>
<organism evidence="2 3">
    <name type="scientific">Desmophyllum pertusum</name>
    <dbReference type="NCBI Taxonomy" id="174260"/>
    <lineage>
        <taxon>Eukaryota</taxon>
        <taxon>Metazoa</taxon>
        <taxon>Cnidaria</taxon>
        <taxon>Anthozoa</taxon>
        <taxon>Hexacorallia</taxon>
        <taxon>Scleractinia</taxon>
        <taxon>Caryophylliina</taxon>
        <taxon>Caryophylliidae</taxon>
        <taxon>Desmophyllum</taxon>
    </lineage>
</organism>